<evidence type="ECO:0000256" key="15">
    <source>
        <dbReference type="ARBA" id="ARBA00023316"/>
    </source>
</evidence>
<dbReference type="InterPro" id="IPR036318">
    <property type="entry name" value="FAD-bd_PCMH-like_sf"/>
</dbReference>
<keyword evidence="12 17" id="KW-0573">Peptidoglycan synthesis</keyword>
<dbReference type="AlphaFoldDB" id="A0A369P456"/>
<evidence type="ECO:0000256" key="5">
    <source>
        <dbReference type="ARBA" id="ARBA00010485"/>
    </source>
</evidence>
<dbReference type="InterPro" id="IPR003170">
    <property type="entry name" value="MurB"/>
</dbReference>
<comment type="caution">
    <text evidence="20">The sequence shown here is derived from an EMBL/GenBank/DDBJ whole genome shotgun (WGS) entry which is preliminary data.</text>
</comment>
<comment type="cofactor">
    <cofactor evidence="1 17">
        <name>FAD</name>
        <dbReference type="ChEBI" id="CHEBI:57692"/>
    </cofactor>
</comment>
<dbReference type="PANTHER" id="PTHR21071:SF4">
    <property type="entry name" value="UDP-N-ACETYLENOLPYRUVOYLGLUCOSAMINE REDUCTASE"/>
    <property type="match status" value="1"/>
</dbReference>
<dbReference type="GO" id="GO:0005829">
    <property type="term" value="C:cytosol"/>
    <property type="evidence" value="ECO:0007669"/>
    <property type="project" value="TreeGrafter"/>
</dbReference>
<organism evidence="20 21">
    <name type="scientific">Adlercreutzia equolifaciens subsp. celatus</name>
    <dbReference type="NCBI Taxonomy" id="394340"/>
    <lineage>
        <taxon>Bacteria</taxon>
        <taxon>Bacillati</taxon>
        <taxon>Actinomycetota</taxon>
        <taxon>Coriobacteriia</taxon>
        <taxon>Eggerthellales</taxon>
        <taxon>Eggerthellaceae</taxon>
        <taxon>Adlercreutzia</taxon>
    </lineage>
</organism>
<dbReference type="EC" id="1.3.1.98" evidence="17"/>
<feature type="region of interest" description="Disordered" evidence="18">
    <location>
        <begin position="213"/>
        <end position="232"/>
    </location>
</feature>
<dbReference type="Gene3D" id="3.30.465.10">
    <property type="match status" value="1"/>
</dbReference>
<evidence type="ECO:0000256" key="14">
    <source>
        <dbReference type="ARBA" id="ARBA00023306"/>
    </source>
</evidence>
<evidence type="ECO:0000256" key="8">
    <source>
        <dbReference type="ARBA" id="ARBA00022630"/>
    </source>
</evidence>
<evidence type="ECO:0000256" key="6">
    <source>
        <dbReference type="ARBA" id="ARBA00022490"/>
    </source>
</evidence>
<feature type="domain" description="FAD-binding PCMH-type" evidence="19">
    <location>
        <begin position="32"/>
        <end position="202"/>
    </location>
</feature>
<evidence type="ECO:0000313" key="21">
    <source>
        <dbReference type="Proteomes" id="UP000253805"/>
    </source>
</evidence>
<dbReference type="GO" id="GO:0008360">
    <property type="term" value="P:regulation of cell shape"/>
    <property type="evidence" value="ECO:0007669"/>
    <property type="project" value="UniProtKB-KW"/>
</dbReference>
<gene>
    <name evidence="17" type="primary">murB</name>
    <name evidence="20" type="ORF">C1850_03270</name>
</gene>
<dbReference type="InterPro" id="IPR036635">
    <property type="entry name" value="MurB_C_sf"/>
</dbReference>
<dbReference type="NCBIfam" id="TIGR00179">
    <property type="entry name" value="murB"/>
    <property type="match status" value="1"/>
</dbReference>
<evidence type="ECO:0000313" key="20">
    <source>
        <dbReference type="EMBL" id="RDC46025.1"/>
    </source>
</evidence>
<dbReference type="PANTHER" id="PTHR21071">
    <property type="entry name" value="UDP-N-ACETYLENOLPYRUVOYLGLUCOSAMINE REDUCTASE"/>
    <property type="match status" value="1"/>
</dbReference>
<keyword evidence="7 17" id="KW-0132">Cell division</keyword>
<dbReference type="Pfam" id="PF01565">
    <property type="entry name" value="FAD_binding_4"/>
    <property type="match status" value="1"/>
</dbReference>
<comment type="catalytic activity">
    <reaction evidence="16 17">
        <text>UDP-N-acetyl-alpha-D-muramate + NADP(+) = UDP-N-acetyl-3-O-(1-carboxyvinyl)-alpha-D-glucosamine + NADPH + H(+)</text>
        <dbReference type="Rhea" id="RHEA:12248"/>
        <dbReference type="ChEBI" id="CHEBI:15378"/>
        <dbReference type="ChEBI" id="CHEBI:57783"/>
        <dbReference type="ChEBI" id="CHEBI:58349"/>
        <dbReference type="ChEBI" id="CHEBI:68483"/>
        <dbReference type="ChEBI" id="CHEBI:70757"/>
        <dbReference type="EC" id="1.3.1.98"/>
    </reaction>
</comment>
<dbReference type="EMBL" id="PPUT01000005">
    <property type="protein sequence ID" value="RDC46025.1"/>
    <property type="molecule type" value="Genomic_DNA"/>
</dbReference>
<dbReference type="HAMAP" id="MF_00037">
    <property type="entry name" value="MurB"/>
    <property type="match status" value="1"/>
</dbReference>
<dbReference type="Pfam" id="PF02873">
    <property type="entry name" value="MurB_C"/>
    <property type="match status" value="1"/>
</dbReference>
<dbReference type="InterPro" id="IPR016167">
    <property type="entry name" value="FAD-bd_PCMH_sub1"/>
</dbReference>
<accession>A0A369P456</accession>
<evidence type="ECO:0000256" key="9">
    <source>
        <dbReference type="ARBA" id="ARBA00022827"/>
    </source>
</evidence>
<dbReference type="SUPFAM" id="SSF56176">
    <property type="entry name" value="FAD-binding/transporter-associated domain-like"/>
    <property type="match status" value="1"/>
</dbReference>
<comment type="pathway">
    <text evidence="4 17">Cell wall biogenesis; peptidoglycan biosynthesis.</text>
</comment>
<dbReference type="GO" id="GO:0071555">
    <property type="term" value="P:cell wall organization"/>
    <property type="evidence" value="ECO:0007669"/>
    <property type="project" value="UniProtKB-KW"/>
</dbReference>
<evidence type="ECO:0000256" key="1">
    <source>
        <dbReference type="ARBA" id="ARBA00001974"/>
    </source>
</evidence>
<keyword evidence="15 17" id="KW-0961">Cell wall biogenesis/degradation</keyword>
<evidence type="ECO:0000256" key="10">
    <source>
        <dbReference type="ARBA" id="ARBA00022857"/>
    </source>
</evidence>
<dbReference type="SUPFAM" id="SSF56194">
    <property type="entry name" value="Uridine diphospho-N-Acetylenolpyruvylglucosamine reductase, MurB, C-terminal domain"/>
    <property type="match status" value="1"/>
</dbReference>
<evidence type="ECO:0000256" key="11">
    <source>
        <dbReference type="ARBA" id="ARBA00022960"/>
    </source>
</evidence>
<evidence type="ECO:0000256" key="16">
    <source>
        <dbReference type="ARBA" id="ARBA00048914"/>
    </source>
</evidence>
<dbReference type="RefSeq" id="WP_114548584.1">
    <property type="nucleotide sequence ID" value="NZ_PPUT01000005.1"/>
</dbReference>
<dbReference type="InterPro" id="IPR016166">
    <property type="entry name" value="FAD-bd_PCMH"/>
</dbReference>
<keyword evidence="11 17" id="KW-0133">Cell shape</keyword>
<dbReference type="GO" id="GO:0009252">
    <property type="term" value="P:peptidoglycan biosynthetic process"/>
    <property type="evidence" value="ECO:0007669"/>
    <property type="project" value="UniProtKB-UniRule"/>
</dbReference>
<feature type="active site" evidence="17">
    <location>
        <position position="181"/>
    </location>
</feature>
<feature type="active site" evidence="17">
    <location>
        <position position="301"/>
    </location>
</feature>
<keyword evidence="8 17" id="KW-0285">Flavoprotein</keyword>
<dbReference type="GO" id="GO:0051301">
    <property type="term" value="P:cell division"/>
    <property type="evidence" value="ECO:0007669"/>
    <property type="project" value="UniProtKB-KW"/>
</dbReference>
<keyword evidence="10 17" id="KW-0521">NADP</keyword>
<dbReference type="Gene3D" id="3.90.78.10">
    <property type="entry name" value="UDP-N-acetylenolpyruvoylglucosamine reductase, C-terminal domain"/>
    <property type="match status" value="1"/>
</dbReference>
<proteinExistence type="inferred from homology"/>
<dbReference type="InterPro" id="IPR011601">
    <property type="entry name" value="MurB_C"/>
</dbReference>
<dbReference type="GO" id="GO:0071949">
    <property type="term" value="F:FAD binding"/>
    <property type="evidence" value="ECO:0007669"/>
    <property type="project" value="InterPro"/>
</dbReference>
<name>A0A369P456_9ACTN</name>
<dbReference type="InterPro" id="IPR016169">
    <property type="entry name" value="FAD-bd_PCMH_sub2"/>
</dbReference>
<evidence type="ECO:0000256" key="12">
    <source>
        <dbReference type="ARBA" id="ARBA00022984"/>
    </source>
</evidence>
<dbReference type="PROSITE" id="PS51387">
    <property type="entry name" value="FAD_PCMH"/>
    <property type="match status" value="1"/>
</dbReference>
<evidence type="ECO:0000256" key="3">
    <source>
        <dbReference type="ARBA" id="ARBA00004496"/>
    </source>
</evidence>
<comment type="subcellular location">
    <subcellularLocation>
        <location evidence="3 17">Cytoplasm</location>
    </subcellularLocation>
</comment>
<evidence type="ECO:0000256" key="4">
    <source>
        <dbReference type="ARBA" id="ARBA00004752"/>
    </source>
</evidence>
<evidence type="ECO:0000256" key="17">
    <source>
        <dbReference type="HAMAP-Rule" id="MF_00037"/>
    </source>
</evidence>
<keyword evidence="6 17" id="KW-0963">Cytoplasm</keyword>
<dbReference type="NCBIfam" id="NF010480">
    <property type="entry name" value="PRK13905.1"/>
    <property type="match status" value="1"/>
</dbReference>
<evidence type="ECO:0000259" key="19">
    <source>
        <dbReference type="PROSITE" id="PS51387"/>
    </source>
</evidence>
<keyword evidence="9 17" id="KW-0274">FAD</keyword>
<dbReference type="InterPro" id="IPR006094">
    <property type="entry name" value="Oxid_FAD_bind_N"/>
</dbReference>
<evidence type="ECO:0000256" key="18">
    <source>
        <dbReference type="SAM" id="MobiDB-lite"/>
    </source>
</evidence>
<evidence type="ECO:0000256" key="7">
    <source>
        <dbReference type="ARBA" id="ARBA00022618"/>
    </source>
</evidence>
<keyword evidence="13 17" id="KW-0560">Oxidoreductase</keyword>
<comment type="similarity">
    <text evidence="5 17">Belongs to the MurB family.</text>
</comment>
<dbReference type="Gene3D" id="3.30.43.10">
    <property type="entry name" value="Uridine Diphospho-n-acetylenolpyruvylglucosamine Reductase, domain 2"/>
    <property type="match status" value="1"/>
</dbReference>
<comment type="function">
    <text evidence="2 17">Cell wall formation.</text>
</comment>
<evidence type="ECO:0000256" key="13">
    <source>
        <dbReference type="ARBA" id="ARBA00023002"/>
    </source>
</evidence>
<protein>
    <recommendedName>
        <fullName evidence="17">UDP-N-acetylenolpyruvoylglucosamine reductase</fullName>
        <ecNumber evidence="17">1.3.1.98</ecNumber>
    </recommendedName>
    <alternativeName>
        <fullName evidence="17">UDP-N-acetylmuramate dehydrogenase</fullName>
    </alternativeName>
</protein>
<sequence>MNAQDFEKSLRDIVGSQNVRPDEPLAEHTTFRIGGPAQWLVTPRSEDEVAAVVSTCEAGGVPWRVLGLGSNVLAPDEGLDGVTLLLADNFADVEVLPGGLVRAAAGATNAAVAAVARDTGLAGYEFASGIPGTVGGAAIMNAGAYEGQFSDVAVEVRCLVPDGNSWSIVSVPAAEANWGYRTSRMMREGWVVLGATLQLRADSPAAIAARMEELRERRESKQPLEMPSAGSTFKRPEGHFAGALIQEAGCQGLRVGGAQVSEKHAGFVVNTGDATAADVLALIAEVQRRVRQTTGVELEPEVRLWQ</sequence>
<feature type="compositionally biased region" description="Basic and acidic residues" evidence="18">
    <location>
        <begin position="213"/>
        <end position="222"/>
    </location>
</feature>
<evidence type="ECO:0000256" key="2">
    <source>
        <dbReference type="ARBA" id="ARBA00003921"/>
    </source>
</evidence>
<dbReference type="UniPathway" id="UPA00219"/>
<reference evidence="20 21" key="1">
    <citation type="journal article" date="2018" name="Elife">
        <title>Discovery and characterization of a prevalent human gut bacterial enzyme sufficient for the inactivation of a family of plant toxins.</title>
        <authorList>
            <person name="Koppel N."/>
            <person name="Bisanz J.E."/>
            <person name="Pandelia M.E."/>
            <person name="Turnbaugh P.J."/>
            <person name="Balskus E.P."/>
        </authorList>
    </citation>
    <scope>NUCLEOTIDE SEQUENCE [LARGE SCALE GENOMIC DNA]</scope>
    <source>
        <strain evidence="20 21">OB21 GAM 11</strain>
    </source>
</reference>
<dbReference type="Proteomes" id="UP000253805">
    <property type="component" value="Unassembled WGS sequence"/>
</dbReference>
<dbReference type="GO" id="GO:0008762">
    <property type="term" value="F:UDP-N-acetylmuramate dehydrogenase activity"/>
    <property type="evidence" value="ECO:0007669"/>
    <property type="project" value="UniProtKB-UniRule"/>
</dbReference>
<feature type="active site" description="Proton donor" evidence="17">
    <location>
        <position position="231"/>
    </location>
</feature>
<keyword evidence="14 17" id="KW-0131">Cell cycle</keyword>